<evidence type="ECO:0000259" key="4">
    <source>
        <dbReference type="PROSITE" id="PS01124"/>
    </source>
</evidence>
<evidence type="ECO:0000256" key="1">
    <source>
        <dbReference type="ARBA" id="ARBA00023015"/>
    </source>
</evidence>
<dbReference type="RefSeq" id="WP_329493349.1">
    <property type="nucleotide sequence ID" value="NZ_CP108460.1"/>
</dbReference>
<dbReference type="InterPro" id="IPR009057">
    <property type="entry name" value="Homeodomain-like_sf"/>
</dbReference>
<evidence type="ECO:0000313" key="6">
    <source>
        <dbReference type="Proteomes" id="UP001432014"/>
    </source>
</evidence>
<dbReference type="PANTHER" id="PTHR47894:SF4">
    <property type="entry name" value="HTH-TYPE TRANSCRIPTIONAL REGULATOR GADX"/>
    <property type="match status" value="1"/>
</dbReference>
<gene>
    <name evidence="5" type="ORF">OG469_36705</name>
</gene>
<feature type="domain" description="HTH araC/xylS-type" evidence="4">
    <location>
        <begin position="1"/>
        <end position="99"/>
    </location>
</feature>
<reference evidence="5 6" key="1">
    <citation type="submission" date="2022-10" db="EMBL/GenBank/DDBJ databases">
        <title>The complete genomes of actinobacterial strains from the NBC collection.</title>
        <authorList>
            <person name="Joergensen T.S."/>
            <person name="Alvarez Arevalo M."/>
            <person name="Sterndorff E.B."/>
            <person name="Faurdal D."/>
            <person name="Vuksanovic O."/>
            <person name="Mourched A.-S."/>
            <person name="Charusanti P."/>
            <person name="Shaw S."/>
            <person name="Blin K."/>
            <person name="Weber T."/>
        </authorList>
    </citation>
    <scope>NUCLEOTIDE SEQUENCE [LARGE SCALE GENOMIC DNA]</scope>
    <source>
        <strain evidence="5 6">NBC_01247</strain>
    </source>
</reference>
<dbReference type="Proteomes" id="UP001432014">
    <property type="component" value="Chromosome"/>
</dbReference>
<dbReference type="SUPFAM" id="SSF46689">
    <property type="entry name" value="Homeodomain-like"/>
    <property type="match status" value="1"/>
</dbReference>
<protein>
    <submittedName>
        <fullName evidence="5">Helix-turn-helix domain-containing protein</fullName>
    </submittedName>
</protein>
<dbReference type="Gene3D" id="1.10.10.60">
    <property type="entry name" value="Homeodomain-like"/>
    <property type="match status" value="1"/>
</dbReference>
<keyword evidence="6" id="KW-1185">Reference proteome</keyword>
<keyword evidence="3" id="KW-0804">Transcription</keyword>
<accession>A0ABZ1WI34</accession>
<name>A0ABZ1WI34_9ACTN</name>
<evidence type="ECO:0000313" key="5">
    <source>
        <dbReference type="EMBL" id="WUS60547.1"/>
    </source>
</evidence>
<dbReference type="PROSITE" id="PS01124">
    <property type="entry name" value="HTH_ARAC_FAMILY_2"/>
    <property type="match status" value="1"/>
</dbReference>
<dbReference type="EMBL" id="CP108482">
    <property type="protein sequence ID" value="WUS60547.1"/>
    <property type="molecule type" value="Genomic_DNA"/>
</dbReference>
<keyword evidence="1" id="KW-0805">Transcription regulation</keyword>
<dbReference type="SMART" id="SM00342">
    <property type="entry name" value="HTH_ARAC"/>
    <property type="match status" value="1"/>
</dbReference>
<dbReference type="Pfam" id="PF12833">
    <property type="entry name" value="HTH_18"/>
    <property type="match status" value="1"/>
</dbReference>
<dbReference type="PANTHER" id="PTHR47894">
    <property type="entry name" value="HTH-TYPE TRANSCRIPTIONAL REGULATOR GADX"/>
    <property type="match status" value="1"/>
</dbReference>
<proteinExistence type="predicted"/>
<evidence type="ECO:0000256" key="2">
    <source>
        <dbReference type="ARBA" id="ARBA00023125"/>
    </source>
</evidence>
<keyword evidence="2" id="KW-0238">DNA-binding</keyword>
<dbReference type="InterPro" id="IPR018060">
    <property type="entry name" value="HTH_AraC"/>
</dbReference>
<evidence type="ECO:0000256" key="3">
    <source>
        <dbReference type="ARBA" id="ARBA00023163"/>
    </source>
</evidence>
<sequence>MAAVRRREALDPGRAWRPADDAAELAVAPRSLQRVFGRAGATFQAELMAVRLDVAVRLIRRTGLPPAEIAAAAGFADHPHLTRRFRERFGRTPQEFRAER</sequence>
<organism evidence="5 6">
    <name type="scientific">Kitasatospora herbaricolor</name>
    <dbReference type="NCBI Taxonomy" id="68217"/>
    <lineage>
        <taxon>Bacteria</taxon>
        <taxon>Bacillati</taxon>
        <taxon>Actinomycetota</taxon>
        <taxon>Actinomycetes</taxon>
        <taxon>Kitasatosporales</taxon>
        <taxon>Streptomycetaceae</taxon>
        <taxon>Kitasatospora</taxon>
    </lineage>
</organism>